<dbReference type="InterPro" id="IPR015421">
    <property type="entry name" value="PyrdxlP-dep_Trfase_major"/>
</dbReference>
<organism evidence="1">
    <name type="scientific">marine sediment metagenome</name>
    <dbReference type="NCBI Taxonomy" id="412755"/>
    <lineage>
        <taxon>unclassified sequences</taxon>
        <taxon>metagenomes</taxon>
        <taxon>ecological metagenomes</taxon>
    </lineage>
</organism>
<dbReference type="GO" id="GO:0000271">
    <property type="term" value="P:polysaccharide biosynthetic process"/>
    <property type="evidence" value="ECO:0007669"/>
    <property type="project" value="TreeGrafter"/>
</dbReference>
<reference evidence="1" key="1">
    <citation type="journal article" date="2015" name="Nature">
        <title>Complex archaea that bridge the gap between prokaryotes and eukaryotes.</title>
        <authorList>
            <person name="Spang A."/>
            <person name="Saw J.H."/>
            <person name="Jorgensen S.L."/>
            <person name="Zaremba-Niedzwiedzka K."/>
            <person name="Martijn J."/>
            <person name="Lind A.E."/>
            <person name="van Eijk R."/>
            <person name="Schleper C."/>
            <person name="Guy L."/>
            <person name="Ettema T.J."/>
        </authorList>
    </citation>
    <scope>NUCLEOTIDE SEQUENCE</scope>
</reference>
<dbReference type="InterPro" id="IPR000653">
    <property type="entry name" value="DegT/StrS_aminotransferase"/>
</dbReference>
<dbReference type="SUPFAM" id="SSF53383">
    <property type="entry name" value="PLP-dependent transferases"/>
    <property type="match status" value="1"/>
</dbReference>
<dbReference type="InterPro" id="IPR015422">
    <property type="entry name" value="PyrdxlP-dep_Trfase_small"/>
</dbReference>
<dbReference type="PANTHER" id="PTHR30244">
    <property type="entry name" value="TRANSAMINASE"/>
    <property type="match status" value="1"/>
</dbReference>
<dbReference type="GO" id="GO:0030170">
    <property type="term" value="F:pyridoxal phosphate binding"/>
    <property type="evidence" value="ECO:0007669"/>
    <property type="project" value="TreeGrafter"/>
</dbReference>
<sequence length="386" mass="42374">MAVRCFGEKDLQYLTEVIEKQDLWRGMGDDSFVSRFEDAFAKHLGRKYVLAVSSGTNAEEVALAALGLEPGDEVICPATAPIFVSMPVVSIGCIPIFADTDPKTLIITAETIEAAVTPKTKAVMVVHLNGVPAQMDEILAVAKKHNLMVLEDCAQAYDATYKGKKTGTMGDVMCASMQQSKHITSGEGGIVATDDPEIYKRAVMFHNVGMPWYRYGLEAPQAKPLGGLSTRGHFMFGHNFRMGELQGAVALAQLERIDEYNKVRAENVAIIEQELAGVEGLKLAHVYPDTVPNYWVYPIRVPKELGNYGETNYLEVVFQKMQKDRKTLVGVPLPDYVQYKPGICPVCEEASPYFSGLGCHPTQSADSIRESCEDAKKQVAEVLAKK</sequence>
<dbReference type="PANTHER" id="PTHR30244:SF34">
    <property type="entry name" value="DTDP-4-AMINO-4,6-DIDEOXYGALACTOSE TRANSAMINASE"/>
    <property type="match status" value="1"/>
</dbReference>
<gene>
    <name evidence="1" type="ORF">LCGC14_0389160</name>
</gene>
<name>A0A0F9T060_9ZZZZ</name>
<comment type="caution">
    <text evidence="1">The sequence shown here is derived from an EMBL/GenBank/DDBJ whole genome shotgun (WGS) entry which is preliminary data.</text>
</comment>
<dbReference type="Gene3D" id="3.90.1150.10">
    <property type="entry name" value="Aspartate Aminotransferase, domain 1"/>
    <property type="match status" value="1"/>
</dbReference>
<protein>
    <recommendedName>
        <fullName evidence="2">DegT/DnrJ/EryC1/StrS family aminotransferase</fullName>
    </recommendedName>
</protein>
<dbReference type="CDD" id="cd00616">
    <property type="entry name" value="AHBA_syn"/>
    <property type="match status" value="1"/>
</dbReference>
<accession>A0A0F9T060</accession>
<evidence type="ECO:0008006" key="2">
    <source>
        <dbReference type="Google" id="ProtNLM"/>
    </source>
</evidence>
<dbReference type="Gene3D" id="3.40.640.10">
    <property type="entry name" value="Type I PLP-dependent aspartate aminotransferase-like (Major domain)"/>
    <property type="match status" value="1"/>
</dbReference>
<dbReference type="EMBL" id="LAZR01000323">
    <property type="protein sequence ID" value="KKN74595.1"/>
    <property type="molecule type" value="Genomic_DNA"/>
</dbReference>
<dbReference type="InterPro" id="IPR015424">
    <property type="entry name" value="PyrdxlP-dep_Trfase"/>
</dbReference>
<dbReference type="Pfam" id="PF01041">
    <property type="entry name" value="DegT_DnrJ_EryC1"/>
    <property type="match status" value="1"/>
</dbReference>
<dbReference type="AlphaFoldDB" id="A0A0F9T060"/>
<dbReference type="GO" id="GO:0008483">
    <property type="term" value="F:transaminase activity"/>
    <property type="evidence" value="ECO:0007669"/>
    <property type="project" value="TreeGrafter"/>
</dbReference>
<evidence type="ECO:0000313" key="1">
    <source>
        <dbReference type="EMBL" id="KKN74595.1"/>
    </source>
</evidence>
<proteinExistence type="predicted"/>